<organism evidence="2 3">
    <name type="scientific">Spirosoma fluviale</name>
    <dbReference type="NCBI Taxonomy" id="1597977"/>
    <lineage>
        <taxon>Bacteria</taxon>
        <taxon>Pseudomonadati</taxon>
        <taxon>Bacteroidota</taxon>
        <taxon>Cytophagia</taxon>
        <taxon>Cytophagales</taxon>
        <taxon>Cytophagaceae</taxon>
        <taxon>Spirosoma</taxon>
    </lineage>
</organism>
<evidence type="ECO:0000313" key="2">
    <source>
        <dbReference type="EMBL" id="SOD79477.1"/>
    </source>
</evidence>
<sequence length="273" mass="30064">MKIYPTFPLAFSHTGQRTNNQDSLHPAVSKATEQTQLFVVCDGIGGADKGEVASQLLCDTVADYALAMSNPMLDAVHIQVILNRAYEAYRTYLAQHPLLSRMGSTLALLQLHQQGVTVVHIGDSRVYQLRGGKVIFQTKDHRQVTDMVEAGIITATQALTHPWRNRLSRAVMASVTDKEDEPVKLMADVVMLTDVQAGDYFFLCTDGVPEAVDIYMLETILASNMPDQAKSESLQALCSTHSKDNYSGYLIGISYVAHTEPKPVIQTITNYAD</sequence>
<accession>A0A286F8C1</accession>
<dbReference type="Pfam" id="PF13672">
    <property type="entry name" value="PP2C_2"/>
    <property type="match status" value="1"/>
</dbReference>
<dbReference type="InterPro" id="IPR036457">
    <property type="entry name" value="PPM-type-like_dom_sf"/>
</dbReference>
<dbReference type="PROSITE" id="PS51746">
    <property type="entry name" value="PPM_2"/>
    <property type="match status" value="1"/>
</dbReference>
<proteinExistence type="predicted"/>
<dbReference type="OrthoDB" id="9801841at2"/>
<dbReference type="SUPFAM" id="SSF81606">
    <property type="entry name" value="PP2C-like"/>
    <property type="match status" value="1"/>
</dbReference>
<dbReference type="AlphaFoldDB" id="A0A286F8C1"/>
<feature type="domain" description="PPM-type phosphatase" evidence="1">
    <location>
        <begin position="6"/>
        <end position="253"/>
    </location>
</feature>
<reference evidence="3" key="1">
    <citation type="submission" date="2017-09" db="EMBL/GenBank/DDBJ databases">
        <authorList>
            <person name="Varghese N."/>
            <person name="Submissions S."/>
        </authorList>
    </citation>
    <scope>NUCLEOTIDE SEQUENCE [LARGE SCALE GENOMIC DNA]</scope>
    <source>
        <strain evidence="3">DSM 29961</strain>
    </source>
</reference>
<dbReference type="RefSeq" id="WP_097124640.1">
    <property type="nucleotide sequence ID" value="NZ_OCNH01000001.1"/>
</dbReference>
<dbReference type="Proteomes" id="UP000219452">
    <property type="component" value="Unassembled WGS sequence"/>
</dbReference>
<dbReference type="CDD" id="cd00143">
    <property type="entry name" value="PP2Cc"/>
    <property type="match status" value="1"/>
</dbReference>
<dbReference type="InterPro" id="IPR001932">
    <property type="entry name" value="PPM-type_phosphatase-like_dom"/>
</dbReference>
<gene>
    <name evidence="2" type="ORF">SAMN06269250_0972</name>
</gene>
<protein>
    <submittedName>
        <fullName evidence="2">Serine/threonine protein phosphatase PrpC</fullName>
    </submittedName>
</protein>
<dbReference type="Gene3D" id="3.60.40.10">
    <property type="entry name" value="PPM-type phosphatase domain"/>
    <property type="match status" value="1"/>
</dbReference>
<keyword evidence="3" id="KW-1185">Reference proteome</keyword>
<evidence type="ECO:0000259" key="1">
    <source>
        <dbReference type="PROSITE" id="PS51746"/>
    </source>
</evidence>
<dbReference type="SMART" id="SM00332">
    <property type="entry name" value="PP2Cc"/>
    <property type="match status" value="1"/>
</dbReference>
<dbReference type="SMART" id="SM00331">
    <property type="entry name" value="PP2C_SIG"/>
    <property type="match status" value="1"/>
</dbReference>
<dbReference type="EMBL" id="OCNH01000001">
    <property type="protein sequence ID" value="SOD79477.1"/>
    <property type="molecule type" value="Genomic_DNA"/>
</dbReference>
<evidence type="ECO:0000313" key="3">
    <source>
        <dbReference type="Proteomes" id="UP000219452"/>
    </source>
</evidence>
<name>A0A286F8C1_9BACT</name>